<evidence type="ECO:0000313" key="2">
    <source>
        <dbReference type="EMBL" id="KAJ6217658.1"/>
    </source>
</evidence>
<protein>
    <recommendedName>
        <fullName evidence="1">Ig-like domain-containing protein</fullName>
    </recommendedName>
</protein>
<dbReference type="InterPro" id="IPR007110">
    <property type="entry name" value="Ig-like_dom"/>
</dbReference>
<name>A0A9Q0RJ68_BLOTA</name>
<organism evidence="2 3">
    <name type="scientific">Blomia tropicalis</name>
    <name type="common">Mite</name>
    <dbReference type="NCBI Taxonomy" id="40697"/>
    <lineage>
        <taxon>Eukaryota</taxon>
        <taxon>Metazoa</taxon>
        <taxon>Ecdysozoa</taxon>
        <taxon>Arthropoda</taxon>
        <taxon>Chelicerata</taxon>
        <taxon>Arachnida</taxon>
        <taxon>Acari</taxon>
        <taxon>Acariformes</taxon>
        <taxon>Sarcoptiformes</taxon>
        <taxon>Astigmata</taxon>
        <taxon>Glycyphagoidea</taxon>
        <taxon>Echimyopodidae</taxon>
        <taxon>Blomia</taxon>
    </lineage>
</organism>
<proteinExistence type="predicted"/>
<evidence type="ECO:0000313" key="3">
    <source>
        <dbReference type="Proteomes" id="UP001142055"/>
    </source>
</evidence>
<evidence type="ECO:0000259" key="1">
    <source>
        <dbReference type="PROSITE" id="PS50835"/>
    </source>
</evidence>
<dbReference type="AlphaFoldDB" id="A0A9Q0RJ68"/>
<keyword evidence="3" id="KW-1185">Reference proteome</keyword>
<comment type="caution">
    <text evidence="2">The sequence shown here is derived from an EMBL/GenBank/DDBJ whole genome shotgun (WGS) entry which is preliminary data.</text>
</comment>
<accession>A0A9Q0RJ68</accession>
<dbReference type="Proteomes" id="UP001142055">
    <property type="component" value="Chromosome 3"/>
</dbReference>
<dbReference type="EMBL" id="JAPWDV010000003">
    <property type="protein sequence ID" value="KAJ6217658.1"/>
    <property type="molecule type" value="Genomic_DNA"/>
</dbReference>
<dbReference type="PROSITE" id="PS50835">
    <property type="entry name" value="IG_LIKE"/>
    <property type="match status" value="1"/>
</dbReference>
<dbReference type="PANTHER" id="PTHR21261:SF15">
    <property type="entry name" value="BEATEN PATH IIIA, ISOFORM D-RELATED"/>
    <property type="match status" value="1"/>
</dbReference>
<dbReference type="PANTHER" id="PTHR21261">
    <property type="entry name" value="BEAT PROTEIN"/>
    <property type="match status" value="1"/>
</dbReference>
<reference evidence="2" key="1">
    <citation type="submission" date="2022-12" db="EMBL/GenBank/DDBJ databases">
        <title>Genome assemblies of Blomia tropicalis.</title>
        <authorList>
            <person name="Cui Y."/>
        </authorList>
    </citation>
    <scope>NUCLEOTIDE SEQUENCE</scope>
    <source>
        <tissue evidence="2">Adult mites</tissue>
    </source>
</reference>
<sequence>MINLFLEQYGIEEKNKDLYIKNVASVKVVALNVPSQVRKGSEVELACLYDLGNASLYSLKWFYRANDTDLDEQEFFRYTPTIHPVKQFFPLDGINVNINKSEGGRVVIVETNGKTTGKYKCEISIEGTFQTVAAEKLMTVLEEYVFKQPRFQNLFINVNDV</sequence>
<dbReference type="OMA" id="EREFFRY"/>
<feature type="domain" description="Ig-like" evidence="1">
    <location>
        <begin position="24"/>
        <end position="139"/>
    </location>
</feature>
<gene>
    <name evidence="2" type="ORF">RDWZM_008815</name>
</gene>